<dbReference type="InterPro" id="IPR019382">
    <property type="entry name" value="eIF3l"/>
</dbReference>
<keyword evidence="3 4" id="KW-0648">Protein biosynthesis</keyword>
<reference evidence="6 7" key="1">
    <citation type="submission" date="2023-10" db="EMBL/GenBank/DDBJ databases">
        <title>Genomes of two closely related lineages of the louse Polyplax serrata with different host specificities.</title>
        <authorList>
            <person name="Martinu J."/>
            <person name="Tarabai H."/>
            <person name="Stefka J."/>
            <person name="Hypsa V."/>
        </authorList>
    </citation>
    <scope>NUCLEOTIDE SEQUENCE [LARGE SCALE GENOMIC DNA]</scope>
    <source>
        <strain evidence="6">HR10_N</strain>
    </source>
</reference>
<evidence type="ECO:0000256" key="3">
    <source>
        <dbReference type="ARBA" id="ARBA00022917"/>
    </source>
</evidence>
<dbReference type="InterPro" id="IPR000717">
    <property type="entry name" value="PCI_dom"/>
</dbReference>
<protein>
    <recommendedName>
        <fullName evidence="4">Eukaryotic translation initiation factor 3 subunit L</fullName>
        <shortName evidence="4">eIF3l</shortName>
    </recommendedName>
</protein>
<comment type="similarity">
    <text evidence="4">Belongs to the eIF-3 subunit L family.</text>
</comment>
<gene>
    <name evidence="6" type="ORF">RUM43_014741</name>
</gene>
<dbReference type="PROSITE" id="PS50250">
    <property type="entry name" value="PCI"/>
    <property type="match status" value="1"/>
</dbReference>
<proteinExistence type="inferred from homology"/>
<keyword evidence="1 4" id="KW-0963">Cytoplasm</keyword>
<dbReference type="GO" id="GO:0016282">
    <property type="term" value="C:eukaryotic 43S preinitiation complex"/>
    <property type="evidence" value="ECO:0007669"/>
    <property type="project" value="UniProtKB-UniRule"/>
</dbReference>
<dbReference type="SUPFAM" id="SSF48452">
    <property type="entry name" value="TPR-like"/>
    <property type="match status" value="1"/>
</dbReference>
<organism evidence="6 7">
    <name type="scientific">Polyplax serrata</name>
    <name type="common">Common mouse louse</name>
    <dbReference type="NCBI Taxonomy" id="468196"/>
    <lineage>
        <taxon>Eukaryota</taxon>
        <taxon>Metazoa</taxon>
        <taxon>Ecdysozoa</taxon>
        <taxon>Arthropoda</taxon>
        <taxon>Hexapoda</taxon>
        <taxon>Insecta</taxon>
        <taxon>Pterygota</taxon>
        <taxon>Neoptera</taxon>
        <taxon>Paraneoptera</taxon>
        <taxon>Psocodea</taxon>
        <taxon>Troctomorpha</taxon>
        <taxon>Phthiraptera</taxon>
        <taxon>Anoplura</taxon>
        <taxon>Polyplacidae</taxon>
        <taxon>Polyplax</taxon>
    </lineage>
</organism>
<dbReference type="AlphaFoldDB" id="A0AAN8RZD7"/>
<dbReference type="PANTHER" id="PTHR13242:SF0">
    <property type="entry name" value="EUKARYOTIC TRANSLATION INITIATION FACTOR 3 SUBUNIT L"/>
    <property type="match status" value="1"/>
</dbReference>
<evidence type="ECO:0000256" key="2">
    <source>
        <dbReference type="ARBA" id="ARBA00022540"/>
    </source>
</evidence>
<feature type="domain" description="PCI" evidence="5">
    <location>
        <begin position="308"/>
        <end position="522"/>
    </location>
</feature>
<dbReference type="Proteomes" id="UP001372834">
    <property type="component" value="Unassembled WGS sequence"/>
</dbReference>
<evidence type="ECO:0000313" key="6">
    <source>
        <dbReference type="EMBL" id="KAK6617139.1"/>
    </source>
</evidence>
<dbReference type="PANTHER" id="PTHR13242">
    <property type="entry name" value="EUKARYOTIC TRANSLATION INITIATION FACTOR 3"/>
    <property type="match status" value="1"/>
</dbReference>
<dbReference type="Pfam" id="PF10255">
    <property type="entry name" value="Paf67"/>
    <property type="match status" value="1"/>
</dbReference>
<dbReference type="HAMAP" id="MF_03011">
    <property type="entry name" value="eIF3l"/>
    <property type="match status" value="1"/>
</dbReference>
<accession>A0AAN8RZD7</accession>
<dbReference type="GO" id="GO:0033290">
    <property type="term" value="C:eukaryotic 48S preinitiation complex"/>
    <property type="evidence" value="ECO:0007669"/>
    <property type="project" value="UniProtKB-UniRule"/>
</dbReference>
<comment type="subcellular location">
    <subcellularLocation>
        <location evidence="4">Cytoplasm</location>
    </subcellularLocation>
</comment>
<keyword evidence="2 4" id="KW-0396">Initiation factor</keyword>
<evidence type="ECO:0000259" key="5">
    <source>
        <dbReference type="PROSITE" id="PS50250"/>
    </source>
</evidence>
<dbReference type="GO" id="GO:0005852">
    <property type="term" value="C:eukaryotic translation initiation factor 3 complex"/>
    <property type="evidence" value="ECO:0007669"/>
    <property type="project" value="UniProtKB-UniRule"/>
</dbReference>
<sequence length="547" mass="63961">MYDDYGDAGYDFGYSNPNDYDMHGMDPHGDLDYDRSYGKIPDIVKKFLPYFRDVINEGNIFEIQNIYENSFPKLSLQYFESRPWPDEKDVAPLVDDDPNFLILYKELYYRHIYARSSSEPTLQQRFGSFYNYCDLFNFILGADGPIRLELPDQWLWELVDEFVYQFQSYAQYRARLSTKSPSEIETLNQKPEVWNVLCVLNVLHSLVDKSNIKRQLEVYASGGDPDSVAGEFGRHSLYKMLGYFSLVGLLRLHSILGDYYQAIKVLENIELHNKKSQYSHVPACQISTSYYVGFAYLMMRRYSDAIRTFSSILLYIQRTKQLFQTRTYQNDQINKQTDQMYHLLAICLVLHPQCVDESIQQVLREKQYNEKMYKMQCGDLSEFESCFLFACPKFLSPSPPPPDAPPEDYVKEAINHQTQVFLKEVSQQNMLPTIRSYLKLYTTLPLSKLANFMNQSIPQVEGKSELDKESLCTNLLCFKHKMKNVVWTKGTSGLDGKFQSGSELDFYIDHDMIHIADTKVAQRYGDFFIRKILKFEELNRKLHAVKI</sequence>
<dbReference type="InterPro" id="IPR011990">
    <property type="entry name" value="TPR-like_helical_dom_sf"/>
</dbReference>
<evidence type="ECO:0000256" key="4">
    <source>
        <dbReference type="HAMAP-Rule" id="MF_03011"/>
    </source>
</evidence>
<dbReference type="GO" id="GO:0003743">
    <property type="term" value="F:translation initiation factor activity"/>
    <property type="evidence" value="ECO:0007669"/>
    <property type="project" value="UniProtKB-UniRule"/>
</dbReference>
<dbReference type="GO" id="GO:0001732">
    <property type="term" value="P:formation of cytoplasmic translation initiation complex"/>
    <property type="evidence" value="ECO:0007669"/>
    <property type="project" value="UniProtKB-UniRule"/>
</dbReference>
<comment type="subunit">
    <text evidence="4">Component of the eukaryotic translation initiation factor 3 (eIF-3) complex.</text>
</comment>
<evidence type="ECO:0000256" key="1">
    <source>
        <dbReference type="ARBA" id="ARBA00022490"/>
    </source>
</evidence>
<name>A0AAN8RZD7_POLSC</name>
<comment type="caution">
    <text evidence="6">The sequence shown here is derived from an EMBL/GenBank/DDBJ whole genome shotgun (WGS) entry which is preliminary data.</text>
</comment>
<dbReference type="EMBL" id="JAWJWE010000045">
    <property type="protein sequence ID" value="KAK6617139.1"/>
    <property type="molecule type" value="Genomic_DNA"/>
</dbReference>
<evidence type="ECO:0000313" key="7">
    <source>
        <dbReference type="Proteomes" id="UP001372834"/>
    </source>
</evidence>
<comment type="function">
    <text evidence="4">Component of the eukaryotic translation initiation factor 3 (eIF-3) complex, which is involved in protein synthesis of a specialized repertoire of mRNAs and, together with other initiation factors, stimulates binding of mRNA and methionyl-tRNAi to the 40S ribosome. The eIF-3 complex specifically targets and initiates translation of a subset of mRNAs involved in cell proliferation.</text>
</comment>